<feature type="domain" description="HTH lacI-type" evidence="4">
    <location>
        <begin position="2"/>
        <end position="58"/>
    </location>
</feature>
<sequence>MVKLKDIAAAVGVSNATVSRVMSNDPSLSVSADTRRAIIAKASELKYTPRRARTEVQADRSIMVHVGRWLGGELEDPYYAGLRLGIERCCFSQNIQVSITSDESAILDFLKKKASGAIVIGPVQGEFQRKIETAKGRAVMIDAPRNSHTLDNVFHDLYGATARLLDDLWEKGYRRPGFIGGESKYKASLPNETRHVAYSEWMERKGIFDPALVCVKGSTIDLGFESAMKLLESAMPPDVIIACTDSMAIGAYRAAQSKGLEIPKDISVVGFNDNPASEFLNPPLSSIRLAPEVAGTSAVEMLVEQLGGRDVCKSVVLQPKIVWRASTR</sequence>
<protein>
    <submittedName>
        <fullName evidence="5">LacI family DNA-binding transcriptional regulator</fullName>
    </submittedName>
</protein>
<comment type="caution">
    <text evidence="5">The sequence shown here is derived from an EMBL/GenBank/DDBJ whole genome shotgun (WGS) entry which is preliminary data.</text>
</comment>
<dbReference type="InterPro" id="IPR010982">
    <property type="entry name" value="Lambda_DNA-bd_dom_sf"/>
</dbReference>
<dbReference type="RefSeq" id="WP_263953954.1">
    <property type="nucleotide sequence ID" value="NZ_JAOYFC010000002.1"/>
</dbReference>
<accession>A0AAE3J1X0</accession>
<dbReference type="InterPro" id="IPR000843">
    <property type="entry name" value="HTH_LacI"/>
</dbReference>
<keyword evidence="6" id="KW-1185">Reference proteome</keyword>
<name>A0AAE3J1X0_9RHOB</name>
<evidence type="ECO:0000259" key="4">
    <source>
        <dbReference type="PROSITE" id="PS50932"/>
    </source>
</evidence>
<reference evidence="5" key="1">
    <citation type="submission" date="2022-10" db="EMBL/GenBank/DDBJ databases">
        <authorList>
            <person name="Yue Y."/>
        </authorList>
    </citation>
    <scope>NUCLEOTIDE SEQUENCE</scope>
    <source>
        <strain evidence="5">Z654</strain>
    </source>
</reference>
<evidence type="ECO:0000313" key="6">
    <source>
        <dbReference type="Proteomes" id="UP001208041"/>
    </source>
</evidence>
<dbReference type="PROSITE" id="PS50932">
    <property type="entry name" value="HTH_LACI_2"/>
    <property type="match status" value="1"/>
</dbReference>
<dbReference type="CDD" id="cd01392">
    <property type="entry name" value="HTH_LacI"/>
    <property type="match status" value="1"/>
</dbReference>
<dbReference type="SUPFAM" id="SSF47413">
    <property type="entry name" value="lambda repressor-like DNA-binding domains"/>
    <property type="match status" value="1"/>
</dbReference>
<evidence type="ECO:0000256" key="2">
    <source>
        <dbReference type="ARBA" id="ARBA00023125"/>
    </source>
</evidence>
<keyword evidence="2 5" id="KW-0238">DNA-binding</keyword>
<evidence type="ECO:0000256" key="3">
    <source>
        <dbReference type="ARBA" id="ARBA00023163"/>
    </source>
</evidence>
<dbReference type="SMART" id="SM00354">
    <property type="entry name" value="HTH_LACI"/>
    <property type="match status" value="1"/>
</dbReference>
<dbReference type="Gene3D" id="1.10.260.40">
    <property type="entry name" value="lambda repressor-like DNA-binding domains"/>
    <property type="match status" value="1"/>
</dbReference>
<keyword evidence="1" id="KW-0805">Transcription regulation</keyword>
<gene>
    <name evidence="5" type="ORF">OH136_11225</name>
</gene>
<dbReference type="EMBL" id="JAOYFC010000002">
    <property type="protein sequence ID" value="MCV6825126.1"/>
    <property type="molecule type" value="Genomic_DNA"/>
</dbReference>
<dbReference type="PANTHER" id="PTHR30146:SF149">
    <property type="entry name" value="HTH-TYPE TRANSCRIPTIONAL REGULATOR EBGR"/>
    <property type="match status" value="1"/>
</dbReference>
<dbReference type="SUPFAM" id="SSF53822">
    <property type="entry name" value="Periplasmic binding protein-like I"/>
    <property type="match status" value="1"/>
</dbReference>
<dbReference type="InterPro" id="IPR046335">
    <property type="entry name" value="LacI/GalR-like_sensor"/>
</dbReference>
<dbReference type="GO" id="GO:0000976">
    <property type="term" value="F:transcription cis-regulatory region binding"/>
    <property type="evidence" value="ECO:0007669"/>
    <property type="project" value="TreeGrafter"/>
</dbReference>
<dbReference type="Proteomes" id="UP001208041">
    <property type="component" value="Unassembled WGS sequence"/>
</dbReference>
<dbReference type="PROSITE" id="PS00356">
    <property type="entry name" value="HTH_LACI_1"/>
    <property type="match status" value="1"/>
</dbReference>
<dbReference type="GO" id="GO:0003700">
    <property type="term" value="F:DNA-binding transcription factor activity"/>
    <property type="evidence" value="ECO:0007669"/>
    <property type="project" value="TreeGrafter"/>
</dbReference>
<proteinExistence type="predicted"/>
<keyword evidence="3" id="KW-0804">Transcription</keyword>
<evidence type="ECO:0000256" key="1">
    <source>
        <dbReference type="ARBA" id="ARBA00023015"/>
    </source>
</evidence>
<dbReference type="PANTHER" id="PTHR30146">
    <property type="entry name" value="LACI-RELATED TRANSCRIPTIONAL REPRESSOR"/>
    <property type="match status" value="1"/>
</dbReference>
<dbReference type="Pfam" id="PF13377">
    <property type="entry name" value="Peripla_BP_3"/>
    <property type="match status" value="1"/>
</dbReference>
<organism evidence="5 6">
    <name type="scientific">Halocynthiibacter halioticoli</name>
    <dbReference type="NCBI Taxonomy" id="2986804"/>
    <lineage>
        <taxon>Bacteria</taxon>
        <taxon>Pseudomonadati</taxon>
        <taxon>Pseudomonadota</taxon>
        <taxon>Alphaproteobacteria</taxon>
        <taxon>Rhodobacterales</taxon>
        <taxon>Paracoccaceae</taxon>
        <taxon>Halocynthiibacter</taxon>
    </lineage>
</organism>
<evidence type="ECO:0000313" key="5">
    <source>
        <dbReference type="EMBL" id="MCV6825126.1"/>
    </source>
</evidence>
<dbReference type="CDD" id="cd01544">
    <property type="entry name" value="PBP1_GalR"/>
    <property type="match status" value="1"/>
</dbReference>
<dbReference type="Gene3D" id="3.40.50.2300">
    <property type="match status" value="2"/>
</dbReference>
<dbReference type="AlphaFoldDB" id="A0AAE3J1X0"/>
<dbReference type="InterPro" id="IPR028082">
    <property type="entry name" value="Peripla_BP_I"/>
</dbReference>
<dbReference type="Pfam" id="PF00356">
    <property type="entry name" value="LacI"/>
    <property type="match status" value="1"/>
</dbReference>